<dbReference type="InterPro" id="IPR036188">
    <property type="entry name" value="FAD/NAD-bd_sf"/>
</dbReference>
<evidence type="ECO:0000259" key="2">
    <source>
        <dbReference type="Pfam" id="PF01494"/>
    </source>
</evidence>
<accession>A0ABN4G1W5</accession>
<evidence type="ECO:0000256" key="1">
    <source>
        <dbReference type="SAM" id="MobiDB-lite"/>
    </source>
</evidence>
<name>A0ABN4G1W5_9BURK</name>
<sequence length="127" mass="13629">MTNPIDVVVAGAGPVGLLSAIELTLGGARALVLERLSSPSDAMKALSFGPLAGEALLRRGMRQAMQAAQARNADAMRAFSEQTGSDLRVRASKFNGHFAGLSLIRRDAQADPERRPRHVDQPRRRPS</sequence>
<proteinExistence type="predicted"/>
<reference evidence="4" key="1">
    <citation type="submission" date="2015-02" db="EMBL/GenBank/DDBJ databases">
        <title>Complete Genome Sequencing of Pandoraea vervacti NS15 sp. nov.</title>
        <authorList>
            <person name="Chan K.-G."/>
        </authorList>
    </citation>
    <scope>NUCLEOTIDE SEQUENCE [LARGE SCALE GENOMIC DNA]</scope>
    <source>
        <strain evidence="4">NS15</strain>
    </source>
</reference>
<dbReference type="Gene3D" id="3.50.50.60">
    <property type="entry name" value="FAD/NAD(P)-binding domain"/>
    <property type="match status" value="1"/>
</dbReference>
<keyword evidence="4" id="KW-1185">Reference proteome</keyword>
<feature type="domain" description="FAD-binding" evidence="2">
    <location>
        <begin position="6"/>
        <end position="93"/>
    </location>
</feature>
<evidence type="ECO:0000313" key="4">
    <source>
        <dbReference type="Proteomes" id="UP000035085"/>
    </source>
</evidence>
<gene>
    <name evidence="3" type="ORF">UC34_10675</name>
</gene>
<feature type="region of interest" description="Disordered" evidence="1">
    <location>
        <begin position="105"/>
        <end position="127"/>
    </location>
</feature>
<organism evidence="3 4">
    <name type="scientific">Pandoraea vervacti</name>
    <dbReference type="NCBI Taxonomy" id="656178"/>
    <lineage>
        <taxon>Bacteria</taxon>
        <taxon>Pseudomonadati</taxon>
        <taxon>Pseudomonadota</taxon>
        <taxon>Betaproteobacteria</taxon>
        <taxon>Burkholderiales</taxon>
        <taxon>Burkholderiaceae</taxon>
        <taxon>Pandoraea</taxon>
    </lineage>
</organism>
<evidence type="ECO:0000313" key="3">
    <source>
        <dbReference type="EMBL" id="AJP57349.1"/>
    </source>
</evidence>
<dbReference type="InterPro" id="IPR002938">
    <property type="entry name" value="FAD-bd"/>
</dbReference>
<dbReference type="Pfam" id="PF01494">
    <property type="entry name" value="FAD_binding_3"/>
    <property type="match status" value="1"/>
</dbReference>
<dbReference type="Proteomes" id="UP000035085">
    <property type="component" value="Chromosome"/>
</dbReference>
<dbReference type="RefSeq" id="WP_044455519.1">
    <property type="nucleotide sequence ID" value="NZ_CP010897.2"/>
</dbReference>
<dbReference type="EMBL" id="CP010897">
    <property type="protein sequence ID" value="AJP57349.1"/>
    <property type="molecule type" value="Genomic_DNA"/>
</dbReference>
<dbReference type="SUPFAM" id="SSF51905">
    <property type="entry name" value="FAD/NAD(P)-binding domain"/>
    <property type="match status" value="1"/>
</dbReference>
<protein>
    <recommendedName>
        <fullName evidence="2">FAD-binding domain-containing protein</fullName>
    </recommendedName>
</protein>